<dbReference type="Pfam" id="PF11307">
    <property type="entry name" value="DUF3109"/>
    <property type="match status" value="1"/>
</dbReference>
<dbReference type="AlphaFoldDB" id="A0A7T4EFP4"/>
<gene>
    <name evidence="2" type="ORF">I6I10_00830</name>
</gene>
<dbReference type="EMBL" id="CP066007">
    <property type="protein sequence ID" value="QQB46535.1"/>
    <property type="molecule type" value="Genomic_DNA"/>
</dbReference>
<sequence>MNNTTVFLGYPDGTNAATSIENGTELNPDFPREWFEVYNPDDPFHLFTFDVTWLASYYQCGYGTTCQGIDDTPSHGCCPHGAFLVDAAERRNLTALVPQLTRSEWEKYTDEPEGWMEWDEIDDEPNPKTAVVDGMCIFANSASFPGGAGCALHLHALNNGLDPVQVKPEVCWQLPLRRLEDYEDRADGSEILHTTITEYIRRGWGDGGEDFTWYCTTNPACHNAAEPLWKTAKSELITMCGEKVYALLADFMKSRGTPTAFHPASANRVPGRESGER</sequence>
<dbReference type="OrthoDB" id="3394274at2"/>
<name>A0A7T4EFP4_9CORY</name>
<organism evidence="2 3">
    <name type="scientific">Corynebacterium glucuronolyticum</name>
    <dbReference type="NCBI Taxonomy" id="39791"/>
    <lineage>
        <taxon>Bacteria</taxon>
        <taxon>Bacillati</taxon>
        <taxon>Actinomycetota</taxon>
        <taxon>Actinomycetes</taxon>
        <taxon>Mycobacteriales</taxon>
        <taxon>Corynebacteriaceae</taxon>
        <taxon>Corynebacterium</taxon>
    </lineage>
</organism>
<comment type="similarity">
    <text evidence="1">Belongs to the Rv0495c family.</text>
</comment>
<evidence type="ECO:0008006" key="4">
    <source>
        <dbReference type="Google" id="ProtNLM"/>
    </source>
</evidence>
<dbReference type="GeneID" id="92759151"/>
<evidence type="ECO:0000313" key="2">
    <source>
        <dbReference type="EMBL" id="QQB46535.1"/>
    </source>
</evidence>
<evidence type="ECO:0000256" key="1">
    <source>
        <dbReference type="ARBA" id="ARBA00093770"/>
    </source>
</evidence>
<proteinExistence type="inferred from homology"/>
<dbReference type="InterPro" id="IPR021458">
    <property type="entry name" value="Rv0495c"/>
</dbReference>
<protein>
    <recommendedName>
        <fullName evidence="4">DUF3109 family protein</fullName>
    </recommendedName>
</protein>
<evidence type="ECO:0000313" key="3">
    <source>
        <dbReference type="Proteomes" id="UP000596145"/>
    </source>
</evidence>
<accession>A0A7T4EFP4</accession>
<dbReference type="RefSeq" id="WP_005390684.1">
    <property type="nucleotide sequence ID" value="NZ_CP066007.1"/>
</dbReference>
<reference evidence="2 3" key="1">
    <citation type="submission" date="2020-12" db="EMBL/GenBank/DDBJ databases">
        <title>FDA dAtabase for Regulatory Grade micrObial Sequences (FDA-ARGOS): Supporting development and validation of Infectious Disease Dx tests.</title>
        <authorList>
            <person name="Sproer C."/>
            <person name="Gronow S."/>
            <person name="Severitt S."/>
            <person name="Schroder I."/>
            <person name="Tallon L."/>
            <person name="Sadzewicz L."/>
            <person name="Zhao X."/>
            <person name="Boylan J."/>
            <person name="Ott S."/>
            <person name="Bowen H."/>
            <person name="Vavikolanu K."/>
            <person name="Mehta A."/>
            <person name="Aluvathingal J."/>
            <person name="Nadendla S."/>
            <person name="Lowell S."/>
            <person name="Myers T."/>
            <person name="Yan Y."/>
            <person name="Sichtig H."/>
        </authorList>
    </citation>
    <scope>NUCLEOTIDE SEQUENCE [LARGE SCALE GENOMIC DNA]</scope>
    <source>
        <strain evidence="2 3">FDAARGOS_1053</strain>
    </source>
</reference>
<dbReference type="Proteomes" id="UP000596145">
    <property type="component" value="Chromosome"/>
</dbReference>